<organism evidence="15 16">
    <name type="scientific">Mesobacillus persicus</name>
    <dbReference type="NCBI Taxonomy" id="930146"/>
    <lineage>
        <taxon>Bacteria</taxon>
        <taxon>Bacillati</taxon>
        <taxon>Bacillota</taxon>
        <taxon>Bacilli</taxon>
        <taxon>Bacillales</taxon>
        <taxon>Bacillaceae</taxon>
        <taxon>Mesobacillus</taxon>
    </lineage>
</organism>
<dbReference type="OrthoDB" id="9813151at2"/>
<keyword evidence="10" id="KW-0902">Two-component regulatory system</keyword>
<dbReference type="Pfam" id="PF00672">
    <property type="entry name" value="HAMP"/>
    <property type="match status" value="1"/>
</dbReference>
<evidence type="ECO:0000256" key="2">
    <source>
        <dbReference type="ARBA" id="ARBA00004651"/>
    </source>
</evidence>
<evidence type="ECO:0000256" key="6">
    <source>
        <dbReference type="ARBA" id="ARBA00022679"/>
    </source>
</evidence>
<evidence type="ECO:0000259" key="14">
    <source>
        <dbReference type="PROSITE" id="PS50885"/>
    </source>
</evidence>
<dbReference type="InterPro" id="IPR036097">
    <property type="entry name" value="HisK_dim/P_sf"/>
</dbReference>
<dbReference type="PANTHER" id="PTHR45453">
    <property type="entry name" value="PHOSPHATE REGULON SENSOR PROTEIN PHOR"/>
    <property type="match status" value="1"/>
</dbReference>
<dbReference type="GO" id="GO:0000155">
    <property type="term" value="F:phosphorelay sensor kinase activity"/>
    <property type="evidence" value="ECO:0007669"/>
    <property type="project" value="InterPro"/>
</dbReference>
<evidence type="ECO:0000256" key="11">
    <source>
        <dbReference type="ARBA" id="ARBA00023136"/>
    </source>
</evidence>
<dbReference type="SMART" id="SM00388">
    <property type="entry name" value="HisKA"/>
    <property type="match status" value="1"/>
</dbReference>
<evidence type="ECO:0000313" key="15">
    <source>
        <dbReference type="EMBL" id="SEM63225.1"/>
    </source>
</evidence>
<keyword evidence="11 12" id="KW-0472">Membrane</keyword>
<dbReference type="InterPro" id="IPR003660">
    <property type="entry name" value="HAMP_dom"/>
</dbReference>
<dbReference type="GO" id="GO:0004721">
    <property type="term" value="F:phosphoprotein phosphatase activity"/>
    <property type="evidence" value="ECO:0007669"/>
    <property type="project" value="TreeGrafter"/>
</dbReference>
<keyword evidence="6" id="KW-0808">Transferase</keyword>
<dbReference type="Gene3D" id="1.10.287.130">
    <property type="match status" value="1"/>
</dbReference>
<comment type="catalytic activity">
    <reaction evidence="1">
        <text>ATP + protein L-histidine = ADP + protein N-phospho-L-histidine.</text>
        <dbReference type="EC" id="2.7.13.3"/>
    </reaction>
</comment>
<evidence type="ECO:0000256" key="9">
    <source>
        <dbReference type="ARBA" id="ARBA00022840"/>
    </source>
</evidence>
<evidence type="ECO:0000256" key="8">
    <source>
        <dbReference type="ARBA" id="ARBA00022777"/>
    </source>
</evidence>
<evidence type="ECO:0000256" key="5">
    <source>
        <dbReference type="ARBA" id="ARBA00022553"/>
    </source>
</evidence>
<dbReference type="SUPFAM" id="SSF47384">
    <property type="entry name" value="Homodimeric domain of signal transducing histidine kinase"/>
    <property type="match status" value="1"/>
</dbReference>
<dbReference type="STRING" id="930146.SAMN05192533_104144"/>
<name>A0A1H7ZXM3_9BACI</name>
<feature type="domain" description="HAMP" evidence="14">
    <location>
        <begin position="180"/>
        <end position="233"/>
    </location>
</feature>
<dbReference type="SMART" id="SM00304">
    <property type="entry name" value="HAMP"/>
    <property type="match status" value="1"/>
</dbReference>
<dbReference type="PROSITE" id="PS50109">
    <property type="entry name" value="HIS_KIN"/>
    <property type="match status" value="1"/>
</dbReference>
<keyword evidence="12" id="KW-1133">Transmembrane helix</keyword>
<comment type="subcellular location">
    <subcellularLocation>
        <location evidence="2">Cell membrane</location>
        <topology evidence="2">Multi-pass membrane protein</topology>
    </subcellularLocation>
</comment>
<proteinExistence type="predicted"/>
<dbReference type="CDD" id="cd00082">
    <property type="entry name" value="HisKA"/>
    <property type="match status" value="1"/>
</dbReference>
<dbReference type="GO" id="GO:0016036">
    <property type="term" value="P:cellular response to phosphate starvation"/>
    <property type="evidence" value="ECO:0007669"/>
    <property type="project" value="TreeGrafter"/>
</dbReference>
<keyword evidence="16" id="KW-1185">Reference proteome</keyword>
<dbReference type="PRINTS" id="PR00344">
    <property type="entry name" value="BCTRLSENSOR"/>
</dbReference>
<dbReference type="PROSITE" id="PS50885">
    <property type="entry name" value="HAMP"/>
    <property type="match status" value="1"/>
</dbReference>
<feature type="domain" description="Histidine kinase" evidence="13">
    <location>
        <begin position="241"/>
        <end position="456"/>
    </location>
</feature>
<keyword evidence="4" id="KW-1003">Cell membrane</keyword>
<evidence type="ECO:0000256" key="7">
    <source>
        <dbReference type="ARBA" id="ARBA00022741"/>
    </source>
</evidence>
<dbReference type="Pfam" id="PF00512">
    <property type="entry name" value="HisKA"/>
    <property type="match status" value="1"/>
</dbReference>
<dbReference type="Gene3D" id="3.30.565.10">
    <property type="entry name" value="Histidine kinase-like ATPase, C-terminal domain"/>
    <property type="match status" value="1"/>
</dbReference>
<keyword evidence="8" id="KW-0418">Kinase</keyword>
<reference evidence="16" key="1">
    <citation type="submission" date="2016-10" db="EMBL/GenBank/DDBJ databases">
        <authorList>
            <person name="Varghese N."/>
            <person name="Submissions S."/>
        </authorList>
    </citation>
    <scope>NUCLEOTIDE SEQUENCE [LARGE SCALE GENOMIC DNA]</scope>
    <source>
        <strain evidence="16">B48,IBRC-M 10115,DSM 25386,CECT 8001</strain>
    </source>
</reference>
<gene>
    <name evidence="15" type="ORF">SAMN05192533_104144</name>
</gene>
<sequence>MLKTLRSKILFYFLLVSLTGILVVSFSLQWGFEASFNHYINENRTQRVTQLTNALKLEYKERGAFTGERVSQLFYEHAMTDSLYYKLYTPNEILLMDSTSIRGIMEGMGMSNNPYEEDNWLTSTEPIKLEGKTLAILKVYYPKGFIDSEYVFLQTIKKYLLTAVVITVVLALFFSMLFSKRLTAGLNSLSMAVERLAKHKKDVRVPLDNLSLEMKRLGIAFNDLAISLEKEERLRKEFTGDLAHELRTPLATLRSQIEAFQDGIWEPTPERLKQSHNELMRLVRLVNELEKLLAAENPQIRLDYVKLDAGELLGSMQDLFTPVFKAKQVELIVNHSEQPLIFNGDRDKLVQILTNVINNALKYTLKEGKVRLANIAYEDMVGFLIEDEGVGISEQDLPHIFERFFRGDKSRDRKTGGVGIGLSIVKALVEAHKGTIHVESQPGKGTAFTILFPRVSGA</sequence>
<keyword evidence="7" id="KW-0547">Nucleotide-binding</keyword>
<keyword evidence="5" id="KW-0597">Phosphoprotein</keyword>
<dbReference type="Proteomes" id="UP000198553">
    <property type="component" value="Unassembled WGS sequence"/>
</dbReference>
<dbReference type="InterPro" id="IPR036890">
    <property type="entry name" value="HATPase_C_sf"/>
</dbReference>
<dbReference type="InterPro" id="IPR050351">
    <property type="entry name" value="BphY/WalK/GraS-like"/>
</dbReference>
<dbReference type="RefSeq" id="WP_090743163.1">
    <property type="nucleotide sequence ID" value="NZ_FOBW01000004.1"/>
</dbReference>
<dbReference type="AlphaFoldDB" id="A0A1H7ZXM3"/>
<dbReference type="SUPFAM" id="SSF55874">
    <property type="entry name" value="ATPase domain of HSP90 chaperone/DNA topoisomerase II/histidine kinase"/>
    <property type="match status" value="1"/>
</dbReference>
<dbReference type="EMBL" id="FOBW01000004">
    <property type="protein sequence ID" value="SEM63225.1"/>
    <property type="molecule type" value="Genomic_DNA"/>
</dbReference>
<dbReference type="CDD" id="cd00075">
    <property type="entry name" value="HATPase"/>
    <property type="match status" value="1"/>
</dbReference>
<evidence type="ECO:0000313" key="16">
    <source>
        <dbReference type="Proteomes" id="UP000198553"/>
    </source>
</evidence>
<dbReference type="GO" id="GO:0005524">
    <property type="term" value="F:ATP binding"/>
    <property type="evidence" value="ECO:0007669"/>
    <property type="project" value="UniProtKB-KW"/>
</dbReference>
<accession>A0A1H7ZXM3</accession>
<dbReference type="GO" id="GO:0005886">
    <property type="term" value="C:plasma membrane"/>
    <property type="evidence" value="ECO:0007669"/>
    <property type="project" value="UniProtKB-SubCell"/>
</dbReference>
<dbReference type="EC" id="2.7.13.3" evidence="3"/>
<dbReference type="Gene3D" id="6.10.340.10">
    <property type="match status" value="1"/>
</dbReference>
<keyword evidence="12" id="KW-0812">Transmembrane</keyword>
<evidence type="ECO:0000259" key="13">
    <source>
        <dbReference type="PROSITE" id="PS50109"/>
    </source>
</evidence>
<feature type="transmembrane region" description="Helical" evidence="12">
    <location>
        <begin position="159"/>
        <end position="178"/>
    </location>
</feature>
<evidence type="ECO:0000256" key="12">
    <source>
        <dbReference type="SAM" id="Phobius"/>
    </source>
</evidence>
<dbReference type="FunFam" id="3.30.565.10:FF:000006">
    <property type="entry name" value="Sensor histidine kinase WalK"/>
    <property type="match status" value="1"/>
</dbReference>
<dbReference type="InterPro" id="IPR003661">
    <property type="entry name" value="HisK_dim/P_dom"/>
</dbReference>
<feature type="transmembrane region" description="Helical" evidence="12">
    <location>
        <begin position="9"/>
        <end position="32"/>
    </location>
</feature>
<dbReference type="SMART" id="SM00387">
    <property type="entry name" value="HATPase_c"/>
    <property type="match status" value="1"/>
</dbReference>
<dbReference type="InterPro" id="IPR003594">
    <property type="entry name" value="HATPase_dom"/>
</dbReference>
<evidence type="ECO:0000256" key="1">
    <source>
        <dbReference type="ARBA" id="ARBA00000085"/>
    </source>
</evidence>
<dbReference type="PANTHER" id="PTHR45453:SF1">
    <property type="entry name" value="PHOSPHATE REGULON SENSOR PROTEIN PHOR"/>
    <property type="match status" value="1"/>
</dbReference>
<evidence type="ECO:0000256" key="3">
    <source>
        <dbReference type="ARBA" id="ARBA00012438"/>
    </source>
</evidence>
<keyword evidence="9" id="KW-0067">ATP-binding</keyword>
<evidence type="ECO:0000256" key="10">
    <source>
        <dbReference type="ARBA" id="ARBA00023012"/>
    </source>
</evidence>
<evidence type="ECO:0000256" key="4">
    <source>
        <dbReference type="ARBA" id="ARBA00022475"/>
    </source>
</evidence>
<protein>
    <recommendedName>
        <fullName evidence="3">histidine kinase</fullName>
        <ecNumber evidence="3">2.7.13.3</ecNumber>
    </recommendedName>
</protein>
<dbReference type="InterPro" id="IPR005467">
    <property type="entry name" value="His_kinase_dom"/>
</dbReference>
<dbReference type="InterPro" id="IPR004358">
    <property type="entry name" value="Sig_transdc_His_kin-like_C"/>
</dbReference>
<dbReference type="Pfam" id="PF02518">
    <property type="entry name" value="HATPase_c"/>
    <property type="match status" value="1"/>
</dbReference>